<evidence type="ECO:0000256" key="5">
    <source>
        <dbReference type="RuleBase" id="RU003512"/>
    </source>
</evidence>
<evidence type="ECO:0000256" key="3">
    <source>
        <dbReference type="ARBA" id="ARBA00022723"/>
    </source>
</evidence>
<keyword evidence="4" id="KW-0732">Signal</keyword>
<comment type="similarity">
    <text evidence="5">Belongs to the bacterial solute-binding protein 9 family.</text>
</comment>
<dbReference type="AlphaFoldDB" id="A0A975Y6R2"/>
<evidence type="ECO:0000256" key="4">
    <source>
        <dbReference type="ARBA" id="ARBA00022729"/>
    </source>
</evidence>
<dbReference type="Gene3D" id="3.40.50.1980">
    <property type="entry name" value="Nitrogenase molybdenum iron protein domain"/>
    <property type="match status" value="2"/>
</dbReference>
<protein>
    <submittedName>
        <fullName evidence="7">Periplasmic solute binding protein</fullName>
    </submittedName>
</protein>
<organism evidence="7 8">
    <name type="scientific">Richelia sinica FACHB-800</name>
    <dbReference type="NCBI Taxonomy" id="1357546"/>
    <lineage>
        <taxon>Bacteria</taxon>
        <taxon>Bacillati</taxon>
        <taxon>Cyanobacteriota</taxon>
        <taxon>Cyanophyceae</taxon>
        <taxon>Nostocales</taxon>
        <taxon>Nostocaceae</taxon>
        <taxon>Richelia</taxon>
    </lineage>
</organism>
<dbReference type="PANTHER" id="PTHR42953:SF1">
    <property type="entry name" value="METAL-BINDING PROTEIN HI_0362-RELATED"/>
    <property type="match status" value="1"/>
</dbReference>
<evidence type="ECO:0000256" key="1">
    <source>
        <dbReference type="ARBA" id="ARBA00004196"/>
    </source>
</evidence>
<dbReference type="InterPro" id="IPR006129">
    <property type="entry name" value="AdhesinB"/>
</dbReference>
<dbReference type="GO" id="GO:0046872">
    <property type="term" value="F:metal ion binding"/>
    <property type="evidence" value="ECO:0007669"/>
    <property type="project" value="UniProtKB-KW"/>
</dbReference>
<name>A0A975Y6R2_9NOST</name>
<dbReference type="PANTHER" id="PTHR42953">
    <property type="entry name" value="HIGH-AFFINITY ZINC UPTAKE SYSTEM PROTEIN ZNUA-RELATED"/>
    <property type="match status" value="1"/>
</dbReference>
<evidence type="ECO:0000256" key="2">
    <source>
        <dbReference type="ARBA" id="ARBA00022448"/>
    </source>
</evidence>
<dbReference type="Pfam" id="PF01297">
    <property type="entry name" value="ZnuA"/>
    <property type="match status" value="1"/>
</dbReference>
<dbReference type="KEGG" id="rsin:B6N60_04261"/>
<dbReference type="GO" id="GO:0030001">
    <property type="term" value="P:metal ion transport"/>
    <property type="evidence" value="ECO:0007669"/>
    <property type="project" value="InterPro"/>
</dbReference>
<dbReference type="InterPro" id="IPR006127">
    <property type="entry name" value="ZnuA-like"/>
</dbReference>
<keyword evidence="2 5" id="KW-0813">Transport</keyword>
<keyword evidence="6" id="KW-0175">Coiled coil</keyword>
<reference evidence="7" key="1">
    <citation type="submission" date="2017-04" db="EMBL/GenBank/DDBJ databases">
        <title>Genome deletions in a multicellular cyanobacterial endosymbiont for morphological adaptation in marine diatoms.</title>
        <authorList>
            <person name="Wang Y."/>
            <person name="Gao H."/>
            <person name="Li R."/>
            <person name="Xu X."/>
        </authorList>
    </citation>
    <scope>NUCLEOTIDE SEQUENCE</scope>
    <source>
        <strain evidence="7">FACHB 800</strain>
    </source>
</reference>
<comment type="subcellular location">
    <subcellularLocation>
        <location evidence="1">Cell envelope</location>
    </subcellularLocation>
</comment>
<dbReference type="EMBL" id="CP021056">
    <property type="protein sequence ID" value="QXE25546.1"/>
    <property type="molecule type" value="Genomic_DNA"/>
</dbReference>
<dbReference type="InterPro" id="IPR006128">
    <property type="entry name" value="Lipoprotein_PsaA-like"/>
</dbReference>
<dbReference type="Proteomes" id="UP000683511">
    <property type="component" value="Chromosome"/>
</dbReference>
<evidence type="ECO:0000313" key="8">
    <source>
        <dbReference type="Proteomes" id="UP000683511"/>
    </source>
</evidence>
<feature type="coiled-coil region" evidence="6">
    <location>
        <begin position="182"/>
        <end position="209"/>
    </location>
</feature>
<accession>A0A975Y6R2</accession>
<gene>
    <name evidence="7" type="ORF">B6N60_04261</name>
</gene>
<dbReference type="GO" id="GO:0030313">
    <property type="term" value="C:cell envelope"/>
    <property type="evidence" value="ECO:0007669"/>
    <property type="project" value="UniProtKB-SubCell"/>
</dbReference>
<sequence length="281" mass="31731">MVATNSVICDLTKQIAQQTINLACLIPPGSNPTIYQPTSADRQKIERANLILYHGYNFEPQLMKIIKASPARQIAVGQKAVAQPLKFVQNGKKITEPHIWHSTNNAIKMLEIINESLSKAIPDKSGIYDKNTAKLTNEFTQMNNWIKSRIASIPVKKRKLMTTHEAMIYYAQAYELPYVKNLKGIKNTKKLTNRKIENLAQDIRKMRVKTIFVDTTTSSQLVEPVAQEAKVRIFARKLYLEGLGEPGSDGETYQKMMDANTRSIVEGLGGTYLKFSLKKSR</sequence>
<dbReference type="InterPro" id="IPR050492">
    <property type="entry name" value="Bact_metal-bind_prot9"/>
</dbReference>
<keyword evidence="3" id="KW-0479">Metal-binding</keyword>
<keyword evidence="8" id="KW-1185">Reference proteome</keyword>
<proteinExistence type="inferred from homology"/>
<evidence type="ECO:0000313" key="7">
    <source>
        <dbReference type="EMBL" id="QXE25546.1"/>
    </source>
</evidence>
<dbReference type="PRINTS" id="PR00691">
    <property type="entry name" value="ADHESINB"/>
</dbReference>
<evidence type="ECO:0000256" key="6">
    <source>
        <dbReference type="SAM" id="Coils"/>
    </source>
</evidence>
<dbReference type="SUPFAM" id="SSF53807">
    <property type="entry name" value="Helical backbone' metal receptor"/>
    <property type="match status" value="1"/>
</dbReference>
<dbReference type="GO" id="GO:0007155">
    <property type="term" value="P:cell adhesion"/>
    <property type="evidence" value="ECO:0007669"/>
    <property type="project" value="InterPro"/>
</dbReference>
<dbReference type="PRINTS" id="PR00690">
    <property type="entry name" value="ADHESNFAMILY"/>
</dbReference>